<evidence type="ECO:0000259" key="7">
    <source>
        <dbReference type="PROSITE" id="PS50801"/>
    </source>
</evidence>
<evidence type="ECO:0000256" key="6">
    <source>
        <dbReference type="SAM" id="Phobius"/>
    </source>
</evidence>
<feature type="transmembrane region" description="Helical" evidence="6">
    <location>
        <begin position="442"/>
        <end position="464"/>
    </location>
</feature>
<evidence type="ECO:0000256" key="4">
    <source>
        <dbReference type="ARBA" id="ARBA00023136"/>
    </source>
</evidence>
<feature type="transmembrane region" description="Helical" evidence="6">
    <location>
        <begin position="281"/>
        <end position="299"/>
    </location>
</feature>
<feature type="transmembrane region" description="Helical" evidence="6">
    <location>
        <begin position="151"/>
        <end position="175"/>
    </location>
</feature>
<name>A0A9P0W0V4_9ASCO</name>
<organism evidence="8 9">
    <name type="scientific">[Candida] railenensis</name>
    <dbReference type="NCBI Taxonomy" id="45579"/>
    <lineage>
        <taxon>Eukaryota</taxon>
        <taxon>Fungi</taxon>
        <taxon>Dikarya</taxon>
        <taxon>Ascomycota</taxon>
        <taxon>Saccharomycotina</taxon>
        <taxon>Pichiomycetes</taxon>
        <taxon>Debaryomycetaceae</taxon>
        <taxon>Kurtzmaniella</taxon>
    </lineage>
</organism>
<evidence type="ECO:0000313" key="8">
    <source>
        <dbReference type="EMBL" id="CAH2355041.1"/>
    </source>
</evidence>
<dbReference type="AlphaFoldDB" id="A0A9P0W0V4"/>
<feature type="transmembrane region" description="Helical" evidence="6">
    <location>
        <begin position="195"/>
        <end position="219"/>
    </location>
</feature>
<evidence type="ECO:0000256" key="1">
    <source>
        <dbReference type="ARBA" id="ARBA00004141"/>
    </source>
</evidence>
<dbReference type="PANTHER" id="PTHR11814">
    <property type="entry name" value="SULFATE TRANSPORTER"/>
    <property type="match status" value="1"/>
</dbReference>
<proteinExistence type="predicted"/>
<evidence type="ECO:0000256" key="3">
    <source>
        <dbReference type="ARBA" id="ARBA00022989"/>
    </source>
</evidence>
<feature type="region of interest" description="Disordered" evidence="5">
    <location>
        <begin position="14"/>
        <end position="55"/>
    </location>
</feature>
<dbReference type="GO" id="GO:0055085">
    <property type="term" value="P:transmembrane transport"/>
    <property type="evidence" value="ECO:0007669"/>
    <property type="project" value="InterPro"/>
</dbReference>
<feature type="transmembrane region" description="Helical" evidence="6">
    <location>
        <begin position="413"/>
        <end position="436"/>
    </location>
</feature>
<dbReference type="Gene3D" id="3.30.750.24">
    <property type="entry name" value="STAS domain"/>
    <property type="match status" value="1"/>
</dbReference>
<protein>
    <submittedName>
        <fullName evidence="8">Sulfate transporter</fullName>
    </submittedName>
</protein>
<feature type="transmembrane region" description="Helical" evidence="6">
    <location>
        <begin position="471"/>
        <end position="490"/>
    </location>
</feature>
<dbReference type="GO" id="GO:0016020">
    <property type="term" value="C:membrane"/>
    <property type="evidence" value="ECO:0007669"/>
    <property type="project" value="UniProtKB-SubCell"/>
</dbReference>
<dbReference type="Pfam" id="PF00916">
    <property type="entry name" value="Sulfate_transp"/>
    <property type="match status" value="1"/>
</dbReference>
<evidence type="ECO:0000313" key="9">
    <source>
        <dbReference type="Proteomes" id="UP000837801"/>
    </source>
</evidence>
<feature type="transmembrane region" description="Helical" evidence="6">
    <location>
        <begin position="121"/>
        <end position="139"/>
    </location>
</feature>
<dbReference type="CDD" id="cd07042">
    <property type="entry name" value="STAS_SulP_like_sulfate_transporter"/>
    <property type="match status" value="1"/>
</dbReference>
<dbReference type="InterPro" id="IPR011547">
    <property type="entry name" value="SLC26A/SulP_dom"/>
</dbReference>
<evidence type="ECO:0000256" key="5">
    <source>
        <dbReference type="SAM" id="MobiDB-lite"/>
    </source>
</evidence>
<dbReference type="EMBL" id="CAKXYY010000021">
    <property type="protein sequence ID" value="CAH2355041.1"/>
    <property type="molecule type" value="Genomic_DNA"/>
</dbReference>
<dbReference type="InterPro" id="IPR002645">
    <property type="entry name" value="STAS_dom"/>
</dbReference>
<feature type="transmembrane region" description="Helical" evidence="6">
    <location>
        <begin position="311"/>
        <end position="329"/>
    </location>
</feature>
<comment type="caution">
    <text evidence="8">The sequence shown here is derived from an EMBL/GenBank/DDBJ whole genome shotgun (WGS) entry which is preliminary data.</text>
</comment>
<accession>A0A9P0W0V4</accession>
<reference evidence="8" key="1">
    <citation type="submission" date="2022-03" db="EMBL/GenBank/DDBJ databases">
        <authorList>
            <person name="Legras J.-L."/>
            <person name="Devillers H."/>
            <person name="Grondin C."/>
        </authorList>
    </citation>
    <scope>NUCLEOTIDE SEQUENCE</scope>
    <source>
        <strain evidence="8">CLIB 1423</strain>
    </source>
</reference>
<dbReference type="OrthoDB" id="427213at2759"/>
<dbReference type="InterPro" id="IPR001902">
    <property type="entry name" value="SLC26A/SulP_fam"/>
</dbReference>
<feature type="compositionally biased region" description="Gly residues" evidence="5">
    <location>
        <begin position="31"/>
        <end position="51"/>
    </location>
</feature>
<feature type="domain" description="STAS" evidence="7">
    <location>
        <begin position="584"/>
        <end position="728"/>
    </location>
</feature>
<dbReference type="SUPFAM" id="SSF52091">
    <property type="entry name" value="SpoIIaa-like"/>
    <property type="match status" value="1"/>
</dbReference>
<comment type="subcellular location">
    <subcellularLocation>
        <location evidence="1">Membrane</location>
        <topology evidence="1">Multi-pass membrane protein</topology>
    </subcellularLocation>
</comment>
<keyword evidence="3 6" id="KW-1133">Transmembrane helix</keyword>
<evidence type="ECO:0000256" key="2">
    <source>
        <dbReference type="ARBA" id="ARBA00022692"/>
    </source>
</evidence>
<dbReference type="PROSITE" id="PS50801">
    <property type="entry name" value="STAS"/>
    <property type="match status" value="1"/>
</dbReference>
<keyword evidence="4 6" id="KW-0472">Membrane</keyword>
<gene>
    <name evidence="8" type="ORF">CLIB1423_21S00496</name>
</gene>
<feature type="transmembrane region" description="Helical" evidence="6">
    <location>
        <begin position="510"/>
        <end position="537"/>
    </location>
</feature>
<feature type="transmembrane region" description="Helical" evidence="6">
    <location>
        <begin position="231"/>
        <end position="250"/>
    </location>
</feature>
<keyword evidence="2 6" id="KW-0812">Transmembrane</keyword>
<sequence length="734" mass="79478">MPDQPDLTVQFSETSKLLQPGNQPSRPGSSLGYGTGNGNISGSGPGSGSGQGLRRPPLFTVPSSSSIKSLKSLNDPMVDRLTDDIIFPEPVFNRFSYISYYLPVLRWLPNYSFKESFTGDFLAGVSIASFQIPLVMSFATSLAHLPPITGLYSMITGAFIYSLLGSVPVLIVGPAPSSALLYGQLMTNLGKDSKIFSSVEIASAMTASVAAILLAAGIFRFGFLDNVLSRALLKGFLGAMGLIMIISELGPESGMENTPKGLSTAEKLLYAIKNYDQAHGLTLKISVITLGLVMIIRIVKLKLVARGYKRAIYIPELLLMVSVATILSWKFEWHSKGGVSIVGDLKSGGKGGLNEIPSPKLPINPLEWRKLSLFKKTFSTVFLCTILGYFDSVIAKKNLGSRFNYNVSANRELVALGATNIVVSILGGIPAFGALGRSKINVMAGATTPMAAVLMGAMTILAVLYLLPFLFYLPECVLALSTTIIGITVLEEVPTDLKFFWSIGGYDEIFIFMIVFLATFFWSAEAGVTLGVGIAVIRIIKKSSKSRIQILGRIPNSTIFRNADELIEESFSSFKPSSDKLSSLISEIEDIEGVLIIKVPEPLNFANVGDLQNRLSRIEKYGSLLIHPSQPQTRDIANVQFIIIDCKGMSAIDSSATQVLYEIVKRYISEGISICFCRVPIDIRATLSKSGLTKLVNDNFKHRDNPFGSAVGMGNGFFRSIDEALKAGEKHLDV</sequence>
<feature type="compositionally biased region" description="Polar residues" evidence="5">
    <location>
        <begin position="14"/>
        <end position="28"/>
    </location>
</feature>
<keyword evidence="9" id="KW-1185">Reference proteome</keyword>
<dbReference type="InterPro" id="IPR036513">
    <property type="entry name" value="STAS_dom_sf"/>
</dbReference>
<dbReference type="Pfam" id="PF01740">
    <property type="entry name" value="STAS"/>
    <property type="match status" value="1"/>
</dbReference>
<dbReference type="Proteomes" id="UP000837801">
    <property type="component" value="Unassembled WGS sequence"/>
</dbReference>
<feature type="transmembrane region" description="Helical" evidence="6">
    <location>
        <begin position="373"/>
        <end position="392"/>
    </location>
</feature>